<organism evidence="7 8">
    <name type="scientific">Coprococcus comes ATCC 27758</name>
    <dbReference type="NCBI Taxonomy" id="470146"/>
    <lineage>
        <taxon>Bacteria</taxon>
        <taxon>Bacillati</taxon>
        <taxon>Bacillota</taxon>
        <taxon>Clostridia</taxon>
        <taxon>Lachnospirales</taxon>
        <taxon>Lachnospiraceae</taxon>
        <taxon>Coprococcus</taxon>
    </lineage>
</organism>
<dbReference type="PROSITE" id="PS50932">
    <property type="entry name" value="HTH_LACI_2"/>
    <property type="match status" value="1"/>
</dbReference>
<evidence type="ECO:0000313" key="8">
    <source>
        <dbReference type="Proteomes" id="UP000003793"/>
    </source>
</evidence>
<keyword evidence="2" id="KW-0238">DNA-binding</keyword>
<accession>C0B7A1</accession>
<evidence type="ECO:0000313" key="7">
    <source>
        <dbReference type="EMBL" id="EEG90794.1"/>
    </source>
</evidence>
<dbReference type="GO" id="GO:0003700">
    <property type="term" value="F:DNA-binding transcription factor activity"/>
    <property type="evidence" value="ECO:0007669"/>
    <property type="project" value="TreeGrafter"/>
</dbReference>
<dbReference type="InterPro" id="IPR000843">
    <property type="entry name" value="HTH_LacI"/>
</dbReference>
<dbReference type="SUPFAM" id="SSF47413">
    <property type="entry name" value="lambda repressor-like DNA-binding domains"/>
    <property type="match status" value="1"/>
</dbReference>
<keyword evidence="4" id="KW-0804">Transcription</keyword>
<dbReference type="CDD" id="cd01392">
    <property type="entry name" value="HTH_LacI"/>
    <property type="match status" value="1"/>
</dbReference>
<evidence type="ECO:0000259" key="5">
    <source>
        <dbReference type="PROSITE" id="PS50932"/>
    </source>
</evidence>
<dbReference type="Pfam" id="PF00356">
    <property type="entry name" value="LacI"/>
    <property type="match status" value="1"/>
</dbReference>
<sequence>MAEGKIRIKDIAKIAGVSATTVSNVIHGRTEKVSRKTRKRIEEILDEQEYAPSMGARILSGKSSGMIAVVVGKRQEWEQESEKLEEILREIEKSLDEREYYMLLHFVKTAEEFVRYAAVWKLDGVICIWLNEEACTRIRQMCAVPVAAIYRTDRIYGKAGEEVARFLFKREKQRIWFLDGTEEYGKVVWQGMQKIFSKKRLLS</sequence>
<evidence type="ECO:0000256" key="2">
    <source>
        <dbReference type="ARBA" id="ARBA00023125"/>
    </source>
</evidence>
<dbReference type="Gene3D" id="3.40.50.2300">
    <property type="match status" value="1"/>
</dbReference>
<reference evidence="7 8" key="1">
    <citation type="submission" date="2009-02" db="EMBL/GenBank/DDBJ databases">
        <authorList>
            <person name="Fulton L."/>
            <person name="Clifton S."/>
            <person name="Fulton B."/>
            <person name="Xu J."/>
            <person name="Minx P."/>
            <person name="Pepin K.H."/>
            <person name="Johnson M."/>
            <person name="Bhonagiri V."/>
            <person name="Nash W.E."/>
            <person name="Mardis E.R."/>
            <person name="Wilson R.K."/>
        </authorList>
    </citation>
    <scope>NUCLEOTIDE SEQUENCE [LARGE SCALE GENOMIC DNA]</scope>
    <source>
        <strain evidence="7 8">ATCC 27758</strain>
    </source>
</reference>
<evidence type="ECO:0000256" key="3">
    <source>
        <dbReference type="ARBA" id="ARBA00023155"/>
    </source>
</evidence>
<proteinExistence type="predicted"/>
<gene>
    <name evidence="7" type="ORF">COPCOM_01022</name>
</gene>
<dbReference type="PROSITE" id="PS51042">
    <property type="entry name" value="CUT"/>
    <property type="match status" value="1"/>
</dbReference>
<dbReference type="HOGENOM" id="CLU_119417_0_0_9"/>
<evidence type="ECO:0000259" key="6">
    <source>
        <dbReference type="PROSITE" id="PS51042"/>
    </source>
</evidence>
<keyword evidence="1" id="KW-0805">Transcription regulation</keyword>
<evidence type="ECO:0000256" key="1">
    <source>
        <dbReference type="ARBA" id="ARBA00023015"/>
    </source>
</evidence>
<dbReference type="Proteomes" id="UP000003793">
    <property type="component" value="Unassembled WGS sequence"/>
</dbReference>
<dbReference type="PANTHER" id="PTHR30146">
    <property type="entry name" value="LACI-RELATED TRANSCRIPTIONAL REPRESSOR"/>
    <property type="match status" value="1"/>
</dbReference>
<dbReference type="Gene3D" id="1.10.260.40">
    <property type="entry name" value="lambda repressor-like DNA-binding domains"/>
    <property type="match status" value="1"/>
</dbReference>
<reference evidence="7 8" key="2">
    <citation type="submission" date="2009-03" db="EMBL/GenBank/DDBJ databases">
        <title>Draft genome sequence of Coprococcus comes (ATCC 27758).</title>
        <authorList>
            <person name="Sudarsanam P."/>
            <person name="Ley R."/>
            <person name="Guruge J."/>
            <person name="Turnbaugh P.J."/>
            <person name="Mahowald M."/>
            <person name="Liep D."/>
            <person name="Gordon J."/>
        </authorList>
    </citation>
    <scope>NUCLEOTIDE SEQUENCE [LARGE SCALE GENOMIC DNA]</scope>
    <source>
        <strain evidence="7 8">ATCC 27758</strain>
    </source>
</reference>
<dbReference type="InterPro" id="IPR010982">
    <property type="entry name" value="Lambda_DNA-bd_dom_sf"/>
</dbReference>
<dbReference type="AlphaFoldDB" id="C0B7A1"/>
<comment type="caution">
    <text evidence="7">The sequence shown here is derived from an EMBL/GenBank/DDBJ whole genome shotgun (WGS) entry which is preliminary data.</text>
</comment>
<dbReference type="SMART" id="SM00354">
    <property type="entry name" value="HTH_LACI"/>
    <property type="match status" value="1"/>
</dbReference>
<protein>
    <submittedName>
        <fullName evidence="7">Transcriptional regulator, LacI family</fullName>
    </submittedName>
</protein>
<name>C0B7A1_9FIRM</name>
<feature type="domain" description="CUT" evidence="6">
    <location>
        <begin position="23"/>
        <end position="110"/>
    </location>
</feature>
<keyword evidence="3" id="KW-0371">Homeobox</keyword>
<dbReference type="PANTHER" id="PTHR30146:SF24">
    <property type="entry name" value="XYLOSE OPERON REGULATORY PROTEIN"/>
    <property type="match status" value="1"/>
</dbReference>
<feature type="domain" description="HTH lacI-type" evidence="5">
    <location>
        <begin position="6"/>
        <end position="61"/>
    </location>
</feature>
<dbReference type="PROSITE" id="PS00356">
    <property type="entry name" value="HTH_LACI_1"/>
    <property type="match status" value="1"/>
</dbReference>
<dbReference type="EMBL" id="ABVR01000037">
    <property type="protein sequence ID" value="EEG90794.1"/>
    <property type="molecule type" value="Genomic_DNA"/>
</dbReference>
<dbReference type="InterPro" id="IPR003350">
    <property type="entry name" value="CUT_dom"/>
</dbReference>
<dbReference type="GO" id="GO:0000976">
    <property type="term" value="F:transcription cis-regulatory region binding"/>
    <property type="evidence" value="ECO:0007669"/>
    <property type="project" value="TreeGrafter"/>
</dbReference>
<evidence type="ECO:0000256" key="4">
    <source>
        <dbReference type="ARBA" id="ARBA00023163"/>
    </source>
</evidence>